<evidence type="ECO:0000313" key="2">
    <source>
        <dbReference type="EMBL" id="EHQ31195.1"/>
    </source>
</evidence>
<dbReference type="Gene3D" id="2.160.20.80">
    <property type="entry name" value="E3 ubiquitin-protein ligase SopA"/>
    <property type="match status" value="1"/>
</dbReference>
<dbReference type="Pfam" id="PF00805">
    <property type="entry name" value="Pentapeptide"/>
    <property type="match status" value="1"/>
</dbReference>
<protein>
    <submittedName>
        <fullName evidence="2">Pentapeptide repeat protein</fullName>
    </submittedName>
</protein>
<gene>
    <name evidence="2" type="ORF">Mucpa_7152</name>
</gene>
<dbReference type="InterPro" id="IPR051082">
    <property type="entry name" value="Pentapeptide-BTB/POZ_domain"/>
</dbReference>
<feature type="transmembrane region" description="Helical" evidence="1">
    <location>
        <begin position="488"/>
        <end position="506"/>
    </location>
</feature>
<sequence length="556" mass="63648">MLTIGILIILISNGVLLFKHKRFFKYLKHILLYDSIAFVIFLIFTFYQSRNTPNYITTNSGKIYTIKELNINSRLYIDRGYKFNNLADSLKGSVFIQTANDDKANNQQNLFSIIISDCIGSRVFFLFDKRIYSTQLYNWMPQKKFQEVHPLITSTDKDANYILYTYTITKEKDTLYIGGNQSVIDKKNRKNIKKCSSNLIIFKEVQADHITNFNNLDKDKHSFKLLVTGPDSLSFQQKIIDHDLWLNGKKGMRLDNLGKISNKVCYNGNLIEADLSSTIIDSSGFNSSLLNNVEFSNSTFTNVNFFNSHLDSTNFNKAILKNCMFLGSDLRGAIFTNTKFKNVDFSCANMAGVIFEPDSLPNIQGIASSYNLDSITYRTDPGALIKLKEKLKTAGFTDAHRKVTAAIQRKKHTLTSSTATKFIDYLLFDFTSSYGLNPLRPLILLLILIYVFYKTYLFLFFIDKLKIHIKHAGTSGEMITDKIHPGRLLFLSIITSFAIGFGPYNINDWAKKLLAEDYILQPWGYTRILIGIQNLISLYLFSLTILLLFGDPFSFW</sequence>
<evidence type="ECO:0000256" key="1">
    <source>
        <dbReference type="SAM" id="Phobius"/>
    </source>
</evidence>
<dbReference type="PANTHER" id="PTHR14136:SF17">
    <property type="entry name" value="BTB_POZ DOMAIN-CONTAINING PROTEIN KCTD9"/>
    <property type="match status" value="1"/>
</dbReference>
<dbReference type="AlphaFoldDB" id="H1YBE1"/>
<evidence type="ECO:0000313" key="3">
    <source>
        <dbReference type="Proteomes" id="UP000002774"/>
    </source>
</evidence>
<proteinExistence type="predicted"/>
<feature type="transmembrane region" description="Helical" evidence="1">
    <location>
        <begin position="442"/>
        <end position="462"/>
    </location>
</feature>
<reference evidence="2" key="1">
    <citation type="submission" date="2011-09" db="EMBL/GenBank/DDBJ databases">
        <title>The permanent draft genome of Mucilaginibacter paludis DSM 18603.</title>
        <authorList>
            <consortium name="US DOE Joint Genome Institute (JGI-PGF)"/>
            <person name="Lucas S."/>
            <person name="Han J."/>
            <person name="Lapidus A."/>
            <person name="Bruce D."/>
            <person name="Goodwin L."/>
            <person name="Pitluck S."/>
            <person name="Peters L."/>
            <person name="Kyrpides N."/>
            <person name="Mavromatis K."/>
            <person name="Ivanova N."/>
            <person name="Mikhailova N."/>
            <person name="Held B."/>
            <person name="Detter J.C."/>
            <person name="Tapia R."/>
            <person name="Han C."/>
            <person name="Land M."/>
            <person name="Hauser L."/>
            <person name="Markowitz V."/>
            <person name="Cheng J.-F."/>
            <person name="Hugenholtz P."/>
            <person name="Woyke T."/>
            <person name="Wu D."/>
            <person name="Tindall B."/>
            <person name="Brambilla E."/>
            <person name="Klenk H.-P."/>
            <person name="Eisen J.A."/>
        </authorList>
    </citation>
    <scope>NUCLEOTIDE SEQUENCE [LARGE SCALE GENOMIC DNA]</scope>
    <source>
        <strain evidence="2">DSM 18603</strain>
    </source>
</reference>
<dbReference type="SUPFAM" id="SSF141571">
    <property type="entry name" value="Pentapeptide repeat-like"/>
    <property type="match status" value="1"/>
</dbReference>
<keyword evidence="1" id="KW-1133">Transmembrane helix</keyword>
<dbReference type="InterPro" id="IPR001646">
    <property type="entry name" value="5peptide_repeat"/>
</dbReference>
<organism evidence="2 3">
    <name type="scientific">Mucilaginibacter paludis DSM 18603</name>
    <dbReference type="NCBI Taxonomy" id="714943"/>
    <lineage>
        <taxon>Bacteria</taxon>
        <taxon>Pseudomonadati</taxon>
        <taxon>Bacteroidota</taxon>
        <taxon>Sphingobacteriia</taxon>
        <taxon>Sphingobacteriales</taxon>
        <taxon>Sphingobacteriaceae</taxon>
        <taxon>Mucilaginibacter</taxon>
    </lineage>
</organism>
<keyword evidence="1" id="KW-0472">Membrane</keyword>
<accession>H1YBE1</accession>
<dbReference type="HOGENOM" id="CLU_489855_0_0_10"/>
<feature type="transmembrane region" description="Helical" evidence="1">
    <location>
        <begin position="526"/>
        <end position="549"/>
    </location>
</feature>
<dbReference type="EMBL" id="CM001403">
    <property type="protein sequence ID" value="EHQ31195.1"/>
    <property type="molecule type" value="Genomic_DNA"/>
</dbReference>
<feature type="transmembrane region" description="Helical" evidence="1">
    <location>
        <begin position="30"/>
        <end position="47"/>
    </location>
</feature>
<dbReference type="Proteomes" id="UP000002774">
    <property type="component" value="Chromosome"/>
</dbReference>
<keyword evidence="1" id="KW-0812">Transmembrane</keyword>
<keyword evidence="3" id="KW-1185">Reference proteome</keyword>
<dbReference type="PANTHER" id="PTHR14136">
    <property type="entry name" value="BTB_POZ DOMAIN-CONTAINING PROTEIN KCTD9"/>
    <property type="match status" value="1"/>
</dbReference>
<name>H1YBE1_9SPHI</name>
<dbReference type="STRING" id="714943.Mucpa_7152"/>